<name>A0A830CVM1_9LAMI</name>
<protein>
    <submittedName>
        <fullName evidence="2">Ubiquitin-conjugating enzyme e2 2</fullName>
    </submittedName>
</protein>
<proteinExistence type="predicted"/>
<accession>A0A830CVM1</accession>
<keyword evidence="1" id="KW-0472">Membrane</keyword>
<organism evidence="2 3">
    <name type="scientific">Phtheirospermum japonicum</name>
    <dbReference type="NCBI Taxonomy" id="374723"/>
    <lineage>
        <taxon>Eukaryota</taxon>
        <taxon>Viridiplantae</taxon>
        <taxon>Streptophyta</taxon>
        <taxon>Embryophyta</taxon>
        <taxon>Tracheophyta</taxon>
        <taxon>Spermatophyta</taxon>
        <taxon>Magnoliopsida</taxon>
        <taxon>eudicotyledons</taxon>
        <taxon>Gunneridae</taxon>
        <taxon>Pentapetalae</taxon>
        <taxon>asterids</taxon>
        <taxon>lamiids</taxon>
        <taxon>Lamiales</taxon>
        <taxon>Orobanchaceae</taxon>
        <taxon>Orobanchaceae incertae sedis</taxon>
        <taxon>Phtheirospermum</taxon>
    </lineage>
</organism>
<dbReference type="EMBL" id="BMAC01000811">
    <property type="protein sequence ID" value="GFQ03237.1"/>
    <property type="molecule type" value="Genomic_DNA"/>
</dbReference>
<gene>
    <name evidence="2" type="ORF">PHJA_002467500</name>
</gene>
<comment type="caution">
    <text evidence="2">The sequence shown here is derived from an EMBL/GenBank/DDBJ whole genome shotgun (WGS) entry which is preliminary data.</text>
</comment>
<dbReference type="Proteomes" id="UP000653305">
    <property type="component" value="Unassembled WGS sequence"/>
</dbReference>
<dbReference type="AlphaFoldDB" id="A0A830CVM1"/>
<evidence type="ECO:0000313" key="2">
    <source>
        <dbReference type="EMBL" id="GFQ03237.1"/>
    </source>
</evidence>
<keyword evidence="1" id="KW-1133">Transmembrane helix</keyword>
<keyword evidence="1" id="KW-0812">Transmembrane</keyword>
<evidence type="ECO:0000256" key="1">
    <source>
        <dbReference type="SAM" id="Phobius"/>
    </source>
</evidence>
<sequence>MQMEVFAWIFYRISGVRYMMWLLYLHLSSRCSVTRTRIHQQTLKLLVCSVRTNENTTGKCVKLSSRVGQHNNLSI</sequence>
<evidence type="ECO:0000313" key="3">
    <source>
        <dbReference type="Proteomes" id="UP000653305"/>
    </source>
</evidence>
<reference evidence="2" key="1">
    <citation type="submission" date="2020-07" db="EMBL/GenBank/DDBJ databases">
        <title>Ethylene signaling mediates host invasion by parasitic plants.</title>
        <authorList>
            <person name="Yoshida S."/>
        </authorList>
    </citation>
    <scope>NUCLEOTIDE SEQUENCE</scope>
    <source>
        <strain evidence="2">Okayama</strain>
    </source>
</reference>
<feature type="transmembrane region" description="Helical" evidence="1">
    <location>
        <begin position="6"/>
        <end position="27"/>
    </location>
</feature>
<keyword evidence="3" id="KW-1185">Reference proteome</keyword>